<evidence type="ECO:0000313" key="2">
    <source>
        <dbReference type="Proteomes" id="UP000765509"/>
    </source>
</evidence>
<dbReference type="Proteomes" id="UP000765509">
    <property type="component" value="Unassembled WGS sequence"/>
</dbReference>
<sequence>MHPNQERVMTVHQEKKLMVDEDENMSPTQSETRRDYLTVHEEGTWANSEFTHPQMPISQSILNQSKMRQKKKKAFKAHNVVKGMSQKEKKIFLKEELPDNVHGMRSDVHAHFLFLLKVKDMDFSSLPAPQSTEEGKIEIKFSHHLGYGSEEVFNEP</sequence>
<comment type="caution">
    <text evidence="1">The sequence shown here is derived from an EMBL/GenBank/DDBJ whole genome shotgun (WGS) entry which is preliminary data.</text>
</comment>
<dbReference type="AlphaFoldDB" id="A0A9Q3CKK3"/>
<dbReference type="EMBL" id="AVOT02008812">
    <property type="protein sequence ID" value="MBW0486796.1"/>
    <property type="molecule type" value="Genomic_DNA"/>
</dbReference>
<gene>
    <name evidence="1" type="ORF">O181_026511</name>
</gene>
<name>A0A9Q3CKK3_9BASI</name>
<proteinExistence type="predicted"/>
<accession>A0A9Q3CKK3</accession>
<organism evidence="1 2">
    <name type="scientific">Austropuccinia psidii MF-1</name>
    <dbReference type="NCBI Taxonomy" id="1389203"/>
    <lineage>
        <taxon>Eukaryota</taxon>
        <taxon>Fungi</taxon>
        <taxon>Dikarya</taxon>
        <taxon>Basidiomycota</taxon>
        <taxon>Pucciniomycotina</taxon>
        <taxon>Pucciniomycetes</taxon>
        <taxon>Pucciniales</taxon>
        <taxon>Sphaerophragmiaceae</taxon>
        <taxon>Austropuccinia</taxon>
    </lineage>
</organism>
<reference evidence="1" key="1">
    <citation type="submission" date="2021-03" db="EMBL/GenBank/DDBJ databases">
        <title>Draft genome sequence of rust myrtle Austropuccinia psidii MF-1, a brazilian biotype.</title>
        <authorList>
            <person name="Quecine M.C."/>
            <person name="Pachon D.M.R."/>
            <person name="Bonatelli M.L."/>
            <person name="Correr F.H."/>
            <person name="Franceschini L.M."/>
            <person name="Leite T.F."/>
            <person name="Margarido G.R.A."/>
            <person name="Almeida C.A."/>
            <person name="Ferrarezi J.A."/>
            <person name="Labate C.A."/>
        </authorList>
    </citation>
    <scope>NUCLEOTIDE SEQUENCE</scope>
    <source>
        <strain evidence="1">MF-1</strain>
    </source>
</reference>
<keyword evidence="2" id="KW-1185">Reference proteome</keyword>
<protein>
    <submittedName>
        <fullName evidence="1">Uncharacterized protein</fullName>
    </submittedName>
</protein>
<evidence type="ECO:0000313" key="1">
    <source>
        <dbReference type="EMBL" id="MBW0486796.1"/>
    </source>
</evidence>